<gene>
    <name evidence="1" type="ordered locus">Minf_0207</name>
</gene>
<evidence type="ECO:0000313" key="2">
    <source>
        <dbReference type="Proteomes" id="UP000009149"/>
    </source>
</evidence>
<reference evidence="1 2" key="1">
    <citation type="journal article" date="2008" name="Biol. Direct">
        <title>Complete genome sequence of the extremely acidophilic methanotroph isolate V4, Methylacidiphilum infernorum, a representative of the bacterial phylum Verrucomicrobia.</title>
        <authorList>
            <person name="Hou S."/>
            <person name="Makarova K.S."/>
            <person name="Saw J.H."/>
            <person name="Senin P."/>
            <person name="Ly B.V."/>
            <person name="Zhou Z."/>
            <person name="Ren Y."/>
            <person name="Wang J."/>
            <person name="Galperin M.Y."/>
            <person name="Omelchenko M.V."/>
            <person name="Wolf Y.I."/>
            <person name="Yutin N."/>
            <person name="Koonin E.V."/>
            <person name="Stott M.B."/>
            <person name="Mountain B.W."/>
            <person name="Crowe M.A."/>
            <person name="Smirnova A.V."/>
            <person name="Dunfield P.F."/>
            <person name="Feng L."/>
            <person name="Wang L."/>
            <person name="Alam M."/>
        </authorList>
    </citation>
    <scope>NUCLEOTIDE SEQUENCE [LARGE SCALE GENOMIC DNA]</scope>
    <source>
        <strain evidence="2">Isolate V4</strain>
    </source>
</reference>
<dbReference type="KEGG" id="min:Minf_0207"/>
<proteinExistence type="predicted"/>
<dbReference type="AlphaFoldDB" id="B3DXN3"/>
<dbReference type="EMBL" id="CP000975">
    <property type="protein sequence ID" value="ACD82267.1"/>
    <property type="molecule type" value="Genomic_DNA"/>
</dbReference>
<sequence>MAKSFGALFLVRTIKTLSIPDIERKPGWELFGAVLSRGRIITAFSRKFFCRSFNRLPFKVERLKWVLSFLTEFTLQDPFRKGGN</sequence>
<protein>
    <submittedName>
        <fullName evidence="1">Uncharacterized protein</fullName>
    </submittedName>
</protein>
<dbReference type="HOGENOM" id="CLU_2523722_0_0_0"/>
<evidence type="ECO:0000313" key="1">
    <source>
        <dbReference type="EMBL" id="ACD82267.1"/>
    </source>
</evidence>
<accession>B3DXN3</accession>
<organism evidence="1 2">
    <name type="scientific">Methylacidiphilum infernorum (isolate V4)</name>
    <name type="common">Methylokorus infernorum (strain V4)</name>
    <dbReference type="NCBI Taxonomy" id="481448"/>
    <lineage>
        <taxon>Bacteria</taxon>
        <taxon>Pseudomonadati</taxon>
        <taxon>Verrucomicrobiota</taxon>
        <taxon>Methylacidiphilae</taxon>
        <taxon>Methylacidiphilales</taxon>
        <taxon>Methylacidiphilaceae</taxon>
        <taxon>Methylacidiphilum (ex Ratnadevi et al. 2023)</taxon>
    </lineage>
</organism>
<dbReference type="Proteomes" id="UP000009149">
    <property type="component" value="Chromosome"/>
</dbReference>
<name>B3DXN3_METI4</name>